<evidence type="ECO:0000256" key="1">
    <source>
        <dbReference type="SAM" id="SignalP"/>
    </source>
</evidence>
<gene>
    <name evidence="3" type="ORF">DFR37_101156</name>
</gene>
<dbReference type="Gene3D" id="3.40.190.10">
    <property type="entry name" value="Periplasmic binding protein-like II"/>
    <property type="match status" value="2"/>
</dbReference>
<feature type="domain" description="SsuA/THI5-like" evidence="2">
    <location>
        <begin position="42"/>
        <end position="253"/>
    </location>
</feature>
<dbReference type="RefSeq" id="WP_113931346.1">
    <property type="nucleotide sequence ID" value="NZ_JACCEU010000001.1"/>
</dbReference>
<dbReference type="SUPFAM" id="SSF53850">
    <property type="entry name" value="Periplasmic binding protein-like II"/>
    <property type="match status" value="1"/>
</dbReference>
<feature type="chain" id="PRO_5016884136" evidence="1">
    <location>
        <begin position="24"/>
        <end position="329"/>
    </location>
</feature>
<evidence type="ECO:0000259" key="2">
    <source>
        <dbReference type="Pfam" id="PF09084"/>
    </source>
</evidence>
<evidence type="ECO:0000313" key="4">
    <source>
        <dbReference type="Proteomes" id="UP000253628"/>
    </source>
</evidence>
<comment type="caution">
    <text evidence="3">The sequence shown here is derived from an EMBL/GenBank/DDBJ whole genome shotgun (WGS) entry which is preliminary data.</text>
</comment>
<protein>
    <submittedName>
        <fullName evidence="3">NitT/TauT family transport system substrate-binding protein</fullName>
    </submittedName>
</protein>
<dbReference type="Pfam" id="PF09084">
    <property type="entry name" value="NMT1"/>
    <property type="match status" value="1"/>
</dbReference>
<organism evidence="3 4">
    <name type="scientific">Eoetvoesiella caeni</name>
    <dbReference type="NCBI Taxonomy" id="645616"/>
    <lineage>
        <taxon>Bacteria</taxon>
        <taxon>Pseudomonadati</taxon>
        <taxon>Pseudomonadota</taxon>
        <taxon>Betaproteobacteria</taxon>
        <taxon>Burkholderiales</taxon>
        <taxon>Alcaligenaceae</taxon>
        <taxon>Eoetvoesiella</taxon>
    </lineage>
</organism>
<dbReference type="GO" id="GO:0009228">
    <property type="term" value="P:thiamine biosynthetic process"/>
    <property type="evidence" value="ECO:0007669"/>
    <property type="project" value="InterPro"/>
</dbReference>
<dbReference type="PANTHER" id="PTHR31528">
    <property type="entry name" value="4-AMINO-5-HYDROXYMETHYL-2-METHYLPYRIMIDINE PHOSPHATE SYNTHASE THI11-RELATED"/>
    <property type="match status" value="1"/>
</dbReference>
<dbReference type="AlphaFoldDB" id="A0A366HLG8"/>
<keyword evidence="4" id="KW-1185">Reference proteome</keyword>
<reference evidence="3 4" key="1">
    <citation type="submission" date="2018-06" db="EMBL/GenBank/DDBJ databases">
        <title>Genomic Encyclopedia of Type Strains, Phase IV (KMG-IV): sequencing the most valuable type-strain genomes for metagenomic binning, comparative biology and taxonomic classification.</title>
        <authorList>
            <person name="Goeker M."/>
        </authorList>
    </citation>
    <scope>NUCLEOTIDE SEQUENCE [LARGE SCALE GENOMIC DNA]</scope>
    <source>
        <strain evidence="3 4">DSM 25520</strain>
    </source>
</reference>
<dbReference type="PANTHER" id="PTHR31528:SF15">
    <property type="entry name" value="RIBOFLAVIN-BINDING PROTEIN RIBY"/>
    <property type="match status" value="1"/>
</dbReference>
<dbReference type="InterPro" id="IPR015168">
    <property type="entry name" value="SsuA/THI5"/>
</dbReference>
<keyword evidence="1" id="KW-0732">Signal</keyword>
<dbReference type="Proteomes" id="UP000253628">
    <property type="component" value="Unassembled WGS sequence"/>
</dbReference>
<sequence>MKKIISALVLGACVTLGSASALAADAKLEPITYLLPAPKTLPAFAPWLIAQQEGYFKAEGLDVNFVTGKGGVDVAKQVGAGNAPIGGAIGDTPIIVRANGVPVKAVAVLGAGSLTLVASHEKAPIDNPAQLKGKTITVISYSDTTYYSLLGTMKKAGLSRNDAEIQAAGPAGVWQLFAADKSDAMAAVPDWVVSVRETGKKVHLMDPAQGFNSMAQAILASDELIKSNPALIQKIVRATLKGMELIMKDTDAAVASYIKAVPQHKGKEAEIKQVFDLYNKYVYADQKVLGQMNRDRLGKVQDFYVSEGIVSKAAPLDELYTNQFVEAAK</sequence>
<dbReference type="InterPro" id="IPR027939">
    <property type="entry name" value="NMT1/THI5"/>
</dbReference>
<feature type="signal peptide" evidence="1">
    <location>
        <begin position="1"/>
        <end position="23"/>
    </location>
</feature>
<dbReference type="EMBL" id="QNRQ01000001">
    <property type="protein sequence ID" value="RBP43031.1"/>
    <property type="molecule type" value="Genomic_DNA"/>
</dbReference>
<accession>A0A366HLG8</accession>
<name>A0A366HLG8_9BURK</name>
<dbReference type="OrthoDB" id="8713025at2"/>
<evidence type="ECO:0000313" key="3">
    <source>
        <dbReference type="EMBL" id="RBP43031.1"/>
    </source>
</evidence>
<proteinExistence type="predicted"/>